<dbReference type="PANTHER" id="PTHR43798:SF33">
    <property type="entry name" value="HYDROLASE, PUTATIVE (AFU_ORTHOLOGUE AFUA_2G14860)-RELATED"/>
    <property type="match status" value="1"/>
</dbReference>
<sequence length="347" mass="36815">MKTQVALAGLGIAVAHRAARGKVLRARTQPDRDLVSNGAGRPVRQSFVHAPDGARLAVNEWGDPHAPVTVVLLHGWTLSSRLWSRQIAVLSQHARVVAYDHRGHGRSDRGLAESCTLDQLGADLAAVVDTVAPEGRLVLAGHSMGGMTLMHLAEQRPALVVERVDGVVIVSSSAGELSKSDFGLPGPLGVGVRVLGPSVMAMLGRLESWAERHDALAPELWLAIRALCFGRGAPAHLVDEMLAVVQDVPLGVVSAFYAGLALHDGTPGLRALMDTPTTILVGTEDRLTPVSHSMRIARALPQAELTTFEGAGHMLTLERADEVADAICRHISRRPAADEAGDHLVAR</sequence>
<dbReference type="Gene3D" id="3.40.50.1820">
    <property type="entry name" value="alpha/beta hydrolase"/>
    <property type="match status" value="1"/>
</dbReference>
<proteinExistence type="predicted"/>
<evidence type="ECO:0000313" key="2">
    <source>
        <dbReference type="EMBL" id="NYI11468.1"/>
    </source>
</evidence>
<dbReference type="GO" id="GO:0003824">
    <property type="term" value="F:catalytic activity"/>
    <property type="evidence" value="ECO:0007669"/>
    <property type="project" value="UniProtKB-ARBA"/>
</dbReference>
<protein>
    <submittedName>
        <fullName evidence="2">Pimeloyl-ACP methyl ester carboxylesterase</fullName>
    </submittedName>
</protein>
<dbReference type="Proteomes" id="UP000537326">
    <property type="component" value="Unassembled WGS sequence"/>
</dbReference>
<dbReference type="PANTHER" id="PTHR43798">
    <property type="entry name" value="MONOACYLGLYCEROL LIPASE"/>
    <property type="match status" value="1"/>
</dbReference>
<feature type="domain" description="AB hydrolase-1" evidence="1">
    <location>
        <begin position="70"/>
        <end position="326"/>
    </location>
</feature>
<name>A0A7Z0C3T9_9ACTN</name>
<dbReference type="SUPFAM" id="SSF53474">
    <property type="entry name" value="alpha/beta-Hydrolases"/>
    <property type="match status" value="1"/>
</dbReference>
<dbReference type="AlphaFoldDB" id="A0A7Z0C3T9"/>
<dbReference type="Pfam" id="PF12697">
    <property type="entry name" value="Abhydrolase_6"/>
    <property type="match status" value="1"/>
</dbReference>
<accession>A0A7Z0C3T9</accession>
<keyword evidence="3" id="KW-1185">Reference proteome</keyword>
<evidence type="ECO:0000313" key="3">
    <source>
        <dbReference type="Proteomes" id="UP000537326"/>
    </source>
</evidence>
<dbReference type="GO" id="GO:0016020">
    <property type="term" value="C:membrane"/>
    <property type="evidence" value="ECO:0007669"/>
    <property type="project" value="TreeGrafter"/>
</dbReference>
<dbReference type="RefSeq" id="WP_179532156.1">
    <property type="nucleotide sequence ID" value="NZ_BAAAPP010000008.1"/>
</dbReference>
<dbReference type="InterPro" id="IPR050266">
    <property type="entry name" value="AB_hydrolase_sf"/>
</dbReference>
<comment type="caution">
    <text evidence="2">The sequence shown here is derived from an EMBL/GenBank/DDBJ whole genome shotgun (WGS) entry which is preliminary data.</text>
</comment>
<organism evidence="2 3">
    <name type="scientific">Nocardioides marinus</name>
    <dbReference type="NCBI Taxonomy" id="374514"/>
    <lineage>
        <taxon>Bacteria</taxon>
        <taxon>Bacillati</taxon>
        <taxon>Actinomycetota</taxon>
        <taxon>Actinomycetes</taxon>
        <taxon>Propionibacteriales</taxon>
        <taxon>Nocardioidaceae</taxon>
        <taxon>Nocardioides</taxon>
    </lineage>
</organism>
<dbReference type="EMBL" id="JACBZI010000001">
    <property type="protein sequence ID" value="NYI11468.1"/>
    <property type="molecule type" value="Genomic_DNA"/>
</dbReference>
<evidence type="ECO:0000259" key="1">
    <source>
        <dbReference type="Pfam" id="PF12697"/>
    </source>
</evidence>
<reference evidence="2 3" key="1">
    <citation type="submission" date="2020-07" db="EMBL/GenBank/DDBJ databases">
        <title>Sequencing the genomes of 1000 actinobacteria strains.</title>
        <authorList>
            <person name="Klenk H.-P."/>
        </authorList>
    </citation>
    <scope>NUCLEOTIDE SEQUENCE [LARGE SCALE GENOMIC DNA]</scope>
    <source>
        <strain evidence="2 3">DSM 18248</strain>
    </source>
</reference>
<gene>
    <name evidence="2" type="ORF">BKA05_002983</name>
</gene>
<dbReference type="InterPro" id="IPR029058">
    <property type="entry name" value="AB_hydrolase_fold"/>
</dbReference>
<dbReference type="InterPro" id="IPR000073">
    <property type="entry name" value="AB_hydrolase_1"/>
</dbReference>